<dbReference type="EMBL" id="KV922073">
    <property type="protein sequence ID" value="ORE02097.1"/>
    <property type="molecule type" value="Genomic_DNA"/>
</dbReference>
<dbReference type="OrthoDB" id="550575at2759"/>
<proteinExistence type="predicted"/>
<feature type="domain" description="F-box" evidence="1">
    <location>
        <begin position="2"/>
        <end position="48"/>
    </location>
</feature>
<dbReference type="Proteomes" id="UP000242414">
    <property type="component" value="Unassembled WGS sequence"/>
</dbReference>
<dbReference type="PANTHER" id="PTHR31639:SF256">
    <property type="entry name" value="OS07G0242900 PROTEIN"/>
    <property type="match status" value="1"/>
</dbReference>
<dbReference type="SUPFAM" id="SSF81383">
    <property type="entry name" value="F-box domain"/>
    <property type="match status" value="1"/>
</dbReference>
<dbReference type="SUPFAM" id="SSF52047">
    <property type="entry name" value="RNI-like"/>
    <property type="match status" value="1"/>
</dbReference>
<dbReference type="PROSITE" id="PS50181">
    <property type="entry name" value="FBOX"/>
    <property type="match status" value="1"/>
</dbReference>
<dbReference type="SMART" id="SM00256">
    <property type="entry name" value="FBOX"/>
    <property type="match status" value="1"/>
</dbReference>
<dbReference type="InterPro" id="IPR001810">
    <property type="entry name" value="F-box_dom"/>
</dbReference>
<dbReference type="VEuPathDB" id="FungiDB:BCV72DRAFT_59422"/>
<dbReference type="Pfam" id="PF12937">
    <property type="entry name" value="F-box-like"/>
    <property type="match status" value="1"/>
</dbReference>
<reference evidence="2" key="1">
    <citation type="journal article" date="2016" name="Proc. Natl. Acad. Sci. U.S.A.">
        <title>Lipid metabolic changes in an early divergent fungus govern the establishment of a mutualistic symbiosis with endobacteria.</title>
        <authorList>
            <person name="Lastovetsky O.A."/>
            <person name="Gaspar M.L."/>
            <person name="Mondo S.J."/>
            <person name="LaButti K.M."/>
            <person name="Sandor L."/>
            <person name="Grigoriev I.V."/>
            <person name="Henry S.A."/>
            <person name="Pawlowska T.E."/>
        </authorList>
    </citation>
    <scope>NUCLEOTIDE SEQUENCE [LARGE SCALE GENOMIC DNA]</scope>
    <source>
        <strain evidence="2">ATCC 52814</strain>
    </source>
</reference>
<dbReference type="Gene3D" id="3.80.10.10">
    <property type="entry name" value="Ribonuclease Inhibitor"/>
    <property type="match status" value="1"/>
</dbReference>
<evidence type="ECO:0000313" key="2">
    <source>
        <dbReference type="EMBL" id="ORE02097.1"/>
    </source>
</evidence>
<protein>
    <recommendedName>
        <fullName evidence="1">F-box domain-containing protein</fullName>
    </recommendedName>
</protein>
<dbReference type="InterPro" id="IPR032675">
    <property type="entry name" value="LRR_dom_sf"/>
</dbReference>
<sequence length="293" mass="33520">MTDYISIIPNEILYKILSSLSPFDLSRVRNVSKKFRYMSDHPAHWKSIILDPKDDMRHDTSPFLWNQKDLKNILQPHLAVIEKIHICGVRDNVIQYLLLECSNLRELTICGWLTLSEHSFRIPLEKKKTPLLLRSLRLIGDTQQLTNFISLDSTTLGQLITKCPYLEELSVNCEVHFQAEGLLKSLKMATSLALKTLVIATKRTWASQHITELFEYCKHLEFLGLMPDGASIGHVNEQKTYFSAETLLKAVLSNTQKESADRTSEKVLLEKHSLPVEEEEMAAFHNIAIFSGL</sequence>
<dbReference type="AlphaFoldDB" id="A0A1X0QQT1"/>
<accession>A0A1X0QQT1</accession>
<gene>
    <name evidence="2" type="ORF">BCV72DRAFT_59422</name>
</gene>
<dbReference type="PANTHER" id="PTHR31639">
    <property type="entry name" value="F-BOX PROTEIN-LIKE"/>
    <property type="match status" value="1"/>
</dbReference>
<dbReference type="InterPro" id="IPR036047">
    <property type="entry name" value="F-box-like_dom_sf"/>
</dbReference>
<organism evidence="2">
    <name type="scientific">Rhizopus microsporus var. microsporus</name>
    <dbReference type="NCBI Taxonomy" id="86635"/>
    <lineage>
        <taxon>Eukaryota</taxon>
        <taxon>Fungi</taxon>
        <taxon>Fungi incertae sedis</taxon>
        <taxon>Mucoromycota</taxon>
        <taxon>Mucoromycotina</taxon>
        <taxon>Mucoromycetes</taxon>
        <taxon>Mucorales</taxon>
        <taxon>Mucorineae</taxon>
        <taxon>Rhizopodaceae</taxon>
        <taxon>Rhizopus</taxon>
    </lineage>
</organism>
<evidence type="ECO:0000259" key="1">
    <source>
        <dbReference type="PROSITE" id="PS50181"/>
    </source>
</evidence>
<name>A0A1X0QQT1_RHIZD</name>